<comment type="caution">
    <text evidence="2">The sequence shown here is derived from an EMBL/GenBank/DDBJ whole genome shotgun (WGS) entry which is preliminary data.</text>
</comment>
<dbReference type="EMBL" id="JAHRHJ020000004">
    <property type="protein sequence ID" value="KAH9319488.1"/>
    <property type="molecule type" value="Genomic_DNA"/>
</dbReference>
<evidence type="ECO:0000313" key="2">
    <source>
        <dbReference type="EMBL" id="KAH9319488.1"/>
    </source>
</evidence>
<accession>A0AA38LBZ2</accession>
<sequence length="59" mass="6621">PDLIDESIIEENHTIQEDSSIEQATEEPSVLPPTSSPSNPNVEEEFELSNFMFEDEGNL</sequence>
<feature type="non-terminal residue" evidence="2">
    <location>
        <position position="59"/>
    </location>
</feature>
<gene>
    <name evidence="2" type="ORF">KI387_021257</name>
</gene>
<dbReference type="AlphaFoldDB" id="A0AA38LBZ2"/>
<evidence type="ECO:0000313" key="3">
    <source>
        <dbReference type="Proteomes" id="UP000824469"/>
    </source>
</evidence>
<name>A0AA38LBZ2_TAXCH</name>
<feature type="region of interest" description="Disordered" evidence="1">
    <location>
        <begin position="1"/>
        <end position="42"/>
    </location>
</feature>
<dbReference type="Proteomes" id="UP000824469">
    <property type="component" value="Unassembled WGS sequence"/>
</dbReference>
<evidence type="ECO:0000256" key="1">
    <source>
        <dbReference type="SAM" id="MobiDB-lite"/>
    </source>
</evidence>
<protein>
    <submittedName>
        <fullName evidence="2">Uncharacterized protein</fullName>
    </submittedName>
</protein>
<keyword evidence="3" id="KW-1185">Reference proteome</keyword>
<organism evidence="2 3">
    <name type="scientific">Taxus chinensis</name>
    <name type="common">Chinese yew</name>
    <name type="synonym">Taxus wallichiana var. chinensis</name>
    <dbReference type="NCBI Taxonomy" id="29808"/>
    <lineage>
        <taxon>Eukaryota</taxon>
        <taxon>Viridiplantae</taxon>
        <taxon>Streptophyta</taxon>
        <taxon>Embryophyta</taxon>
        <taxon>Tracheophyta</taxon>
        <taxon>Spermatophyta</taxon>
        <taxon>Pinopsida</taxon>
        <taxon>Pinidae</taxon>
        <taxon>Conifers II</taxon>
        <taxon>Cupressales</taxon>
        <taxon>Taxaceae</taxon>
        <taxon>Taxus</taxon>
    </lineage>
</organism>
<reference evidence="2 3" key="1">
    <citation type="journal article" date="2021" name="Nat. Plants">
        <title>The Taxus genome provides insights into paclitaxel biosynthesis.</title>
        <authorList>
            <person name="Xiong X."/>
            <person name="Gou J."/>
            <person name="Liao Q."/>
            <person name="Li Y."/>
            <person name="Zhou Q."/>
            <person name="Bi G."/>
            <person name="Li C."/>
            <person name="Du R."/>
            <person name="Wang X."/>
            <person name="Sun T."/>
            <person name="Guo L."/>
            <person name="Liang H."/>
            <person name="Lu P."/>
            <person name="Wu Y."/>
            <person name="Zhang Z."/>
            <person name="Ro D.K."/>
            <person name="Shang Y."/>
            <person name="Huang S."/>
            <person name="Yan J."/>
        </authorList>
    </citation>
    <scope>NUCLEOTIDE SEQUENCE [LARGE SCALE GENOMIC DNA]</scope>
    <source>
        <strain evidence="2">Ta-2019</strain>
    </source>
</reference>
<feature type="non-terminal residue" evidence="2">
    <location>
        <position position="1"/>
    </location>
</feature>
<proteinExistence type="predicted"/>